<dbReference type="RefSeq" id="WP_217792325.1">
    <property type="nucleotide sequence ID" value="NZ_JAHSPG010000012.1"/>
</dbReference>
<comment type="caution">
    <text evidence="1">The sequence shown here is derived from an EMBL/GenBank/DDBJ whole genome shotgun (WGS) entry which is preliminary data.</text>
</comment>
<gene>
    <name evidence="1" type="ORF">KTO63_15730</name>
</gene>
<evidence type="ECO:0000313" key="2">
    <source>
        <dbReference type="Proteomes" id="UP000812270"/>
    </source>
</evidence>
<dbReference type="Proteomes" id="UP000812270">
    <property type="component" value="Unassembled WGS sequence"/>
</dbReference>
<proteinExistence type="predicted"/>
<reference evidence="1" key="1">
    <citation type="submission" date="2021-06" db="EMBL/GenBank/DDBJ databases">
        <authorList>
            <person name="Huq M.A."/>
        </authorList>
    </citation>
    <scope>NUCLEOTIDE SEQUENCE</scope>
    <source>
        <strain evidence="1">MAH-26</strain>
    </source>
</reference>
<dbReference type="PANTHER" id="PTHR34986">
    <property type="entry name" value="EVOLVED BETA-GALACTOSIDASE SUBUNIT BETA"/>
    <property type="match status" value="1"/>
</dbReference>
<dbReference type="GO" id="GO:0005829">
    <property type="term" value="C:cytosol"/>
    <property type="evidence" value="ECO:0007669"/>
    <property type="project" value="TreeGrafter"/>
</dbReference>
<dbReference type="InterPro" id="IPR004375">
    <property type="entry name" value="NanQ/TabA/YiaL"/>
</dbReference>
<accession>A0A9E2SBU0</accession>
<dbReference type="AlphaFoldDB" id="A0A9E2SBU0"/>
<dbReference type="EMBL" id="JAHSPG010000012">
    <property type="protein sequence ID" value="MBV4358614.1"/>
    <property type="molecule type" value="Genomic_DNA"/>
</dbReference>
<evidence type="ECO:0000313" key="1">
    <source>
        <dbReference type="EMBL" id="MBV4358614.1"/>
    </source>
</evidence>
<protein>
    <submittedName>
        <fullName evidence="1">YhcH/YjgK/YiaL family protein</fullName>
    </submittedName>
</protein>
<dbReference type="PANTHER" id="PTHR34986:SF1">
    <property type="entry name" value="PROTEIN YIAL"/>
    <property type="match status" value="1"/>
</dbReference>
<organism evidence="1 2">
    <name type="scientific">Pinibacter aurantiacus</name>
    <dbReference type="NCBI Taxonomy" id="2851599"/>
    <lineage>
        <taxon>Bacteria</taxon>
        <taxon>Pseudomonadati</taxon>
        <taxon>Bacteroidota</taxon>
        <taxon>Chitinophagia</taxon>
        <taxon>Chitinophagales</taxon>
        <taxon>Chitinophagaceae</taxon>
        <taxon>Pinibacter</taxon>
    </lineage>
</organism>
<keyword evidence="2" id="KW-1185">Reference proteome</keyword>
<dbReference type="NCBIfam" id="TIGR00022">
    <property type="entry name" value="YhcH/YjgK/YiaL family protein"/>
    <property type="match status" value="1"/>
</dbReference>
<dbReference type="Pfam" id="PF04074">
    <property type="entry name" value="DUF386"/>
    <property type="match status" value="1"/>
</dbReference>
<name>A0A9E2SBU0_9BACT</name>
<sequence length="150" mass="17088">MIIDDLQNADNYKILGDRLAKGLSYLQKTDFTSLAAGKYEIEGDKIFAIISEYNTIDTDNEKMEAHKKYIDIQYWVSGAEKVGHDILKNQPLFQEYDTEKDFLLVGNFPSYFSVMQAGMFAIYFPWDLHMPCIKIDGAAAVKKVVIKVSV</sequence>